<dbReference type="AlphaFoldDB" id="A0A975BE21"/>
<protein>
    <submittedName>
        <fullName evidence="1">Uncharacterized protein</fullName>
    </submittedName>
</protein>
<gene>
    <name evidence="1" type="ORF">dnl_60860</name>
</gene>
<reference evidence="1" key="1">
    <citation type="journal article" date="2021" name="Microb. Physiol.">
        <title>Proteogenomic Insights into the Physiology of Marine, Sulfate-Reducing, Filamentous Desulfonema limicola and Desulfonema magnum.</title>
        <authorList>
            <person name="Schnaars V."/>
            <person name="Wohlbrand L."/>
            <person name="Scheve S."/>
            <person name="Hinrichs C."/>
            <person name="Reinhardt R."/>
            <person name="Rabus R."/>
        </authorList>
    </citation>
    <scope>NUCLEOTIDE SEQUENCE</scope>
    <source>
        <strain evidence="1">5ac10</strain>
    </source>
</reference>
<evidence type="ECO:0000313" key="1">
    <source>
        <dbReference type="EMBL" id="QTA83672.1"/>
    </source>
</evidence>
<accession>A0A975BE21</accession>
<organism evidence="1 2">
    <name type="scientific">Desulfonema limicola</name>
    <dbReference type="NCBI Taxonomy" id="45656"/>
    <lineage>
        <taxon>Bacteria</taxon>
        <taxon>Pseudomonadati</taxon>
        <taxon>Thermodesulfobacteriota</taxon>
        <taxon>Desulfobacteria</taxon>
        <taxon>Desulfobacterales</taxon>
        <taxon>Desulfococcaceae</taxon>
        <taxon>Desulfonema</taxon>
    </lineage>
</organism>
<sequence>MVRNVSRCIKNMGIKPCKSLEIKKPAQKERALNKDIV</sequence>
<evidence type="ECO:0000313" key="2">
    <source>
        <dbReference type="Proteomes" id="UP000663720"/>
    </source>
</evidence>
<proteinExistence type="predicted"/>
<name>A0A975BE21_9BACT</name>
<keyword evidence="2" id="KW-1185">Reference proteome</keyword>
<dbReference type="EMBL" id="CP061799">
    <property type="protein sequence ID" value="QTA83672.1"/>
    <property type="molecule type" value="Genomic_DNA"/>
</dbReference>
<dbReference type="Proteomes" id="UP000663720">
    <property type="component" value="Chromosome"/>
</dbReference>
<dbReference type="KEGG" id="dli:dnl_60860"/>